<evidence type="ECO:0000313" key="2">
    <source>
        <dbReference type="Proteomes" id="UP001055811"/>
    </source>
</evidence>
<reference evidence="2" key="1">
    <citation type="journal article" date="2022" name="Mol. Ecol. Resour.">
        <title>The genomes of chicory, endive, great burdock and yacon provide insights into Asteraceae palaeo-polyploidization history and plant inulin production.</title>
        <authorList>
            <person name="Fan W."/>
            <person name="Wang S."/>
            <person name="Wang H."/>
            <person name="Wang A."/>
            <person name="Jiang F."/>
            <person name="Liu H."/>
            <person name="Zhao H."/>
            <person name="Xu D."/>
            <person name="Zhang Y."/>
        </authorList>
    </citation>
    <scope>NUCLEOTIDE SEQUENCE [LARGE SCALE GENOMIC DNA]</scope>
    <source>
        <strain evidence="2">cv. Punajuju</strain>
    </source>
</reference>
<gene>
    <name evidence="1" type="ORF">L2E82_15196</name>
</gene>
<sequence length="475" mass="53499">MHLVGVTIAQTDFWYQFCYGTYTASSSYEKSVNDVLYSITKTNNGYGFFNLSVGEGVNQVNALALCRADIHQSECERCVDDASRSLQEGCRYQKEAMGSFDYCQLVYSNVSLLHSTFLGKDNEQCFNSPPNSLLFMTETMGIRNNRPFIGTMSAAGALIAMSSFCIWQMRHFKRKDKDNKHCEISAPSSIYVDGDSLSGYKDDTLEMHHFDLSTIQDATNDFSQENKLGEGGFGPVYLGKLEDPTKAKELNWIMRANIICGVAKGLRYLHEDSRLKIIHRDMKASNILLDEAMDPKISDFGTARIFGLNQIVAKTNVVVGTYGYMAPEYAMEGIFSTKSDVYSFGVLLLEIIHGRRNNGFFFQEHDETLLSYAWRMWKEGRGEDLIDKTLIKNCPLNQTLRWIQIALICVQEDPKDRPNMSLVVFMLEDQWSTLPDPSEPPLSFSTRLLTFDEVPATDSGTIPSASQPLAASQTR</sequence>
<proteinExistence type="predicted"/>
<evidence type="ECO:0000313" key="1">
    <source>
        <dbReference type="EMBL" id="KAI3765169.1"/>
    </source>
</evidence>
<reference evidence="1 2" key="2">
    <citation type="journal article" date="2022" name="Mol. Ecol. Resour.">
        <title>The genomes of chicory, endive, great burdock and yacon provide insights into Asteraceae paleo-polyploidization history and plant inulin production.</title>
        <authorList>
            <person name="Fan W."/>
            <person name="Wang S."/>
            <person name="Wang H."/>
            <person name="Wang A."/>
            <person name="Jiang F."/>
            <person name="Liu H."/>
            <person name="Zhao H."/>
            <person name="Xu D."/>
            <person name="Zhang Y."/>
        </authorList>
    </citation>
    <scope>NUCLEOTIDE SEQUENCE [LARGE SCALE GENOMIC DNA]</scope>
    <source>
        <strain evidence="2">cv. Punajuju</strain>
        <tissue evidence="1">Leaves</tissue>
    </source>
</reference>
<accession>A0ACB9F249</accession>
<protein>
    <submittedName>
        <fullName evidence="1">Uncharacterized protein</fullName>
    </submittedName>
</protein>
<organism evidence="1 2">
    <name type="scientific">Cichorium intybus</name>
    <name type="common">Chicory</name>
    <dbReference type="NCBI Taxonomy" id="13427"/>
    <lineage>
        <taxon>Eukaryota</taxon>
        <taxon>Viridiplantae</taxon>
        <taxon>Streptophyta</taxon>
        <taxon>Embryophyta</taxon>
        <taxon>Tracheophyta</taxon>
        <taxon>Spermatophyta</taxon>
        <taxon>Magnoliopsida</taxon>
        <taxon>eudicotyledons</taxon>
        <taxon>Gunneridae</taxon>
        <taxon>Pentapetalae</taxon>
        <taxon>asterids</taxon>
        <taxon>campanulids</taxon>
        <taxon>Asterales</taxon>
        <taxon>Asteraceae</taxon>
        <taxon>Cichorioideae</taxon>
        <taxon>Cichorieae</taxon>
        <taxon>Cichoriinae</taxon>
        <taxon>Cichorium</taxon>
    </lineage>
</organism>
<dbReference type="Proteomes" id="UP001055811">
    <property type="component" value="Linkage Group LG03"/>
</dbReference>
<name>A0ACB9F249_CICIN</name>
<dbReference type="EMBL" id="CM042011">
    <property type="protein sequence ID" value="KAI3765169.1"/>
    <property type="molecule type" value="Genomic_DNA"/>
</dbReference>
<comment type="caution">
    <text evidence="1">The sequence shown here is derived from an EMBL/GenBank/DDBJ whole genome shotgun (WGS) entry which is preliminary data.</text>
</comment>
<keyword evidence="2" id="KW-1185">Reference proteome</keyword>